<gene>
    <name evidence="2" type="ORF">CHC_T00004946001</name>
</gene>
<proteinExistence type="predicted"/>
<sequence length="305" mass="33639">MKTAPFECCAASRCRSPATCRRCRGCDGHCRCGEQAIRYVDPEDPHPMVRGLHPSLNDYRTAGDGSAFQSPRTWGDAPLTPPCRPDSPWSEGSQDSDDDVIHVLGEDDPLPTYGVKGEISFYDIPRSRISDVWESGHGGSRGKGPTPVPWDESDLAFADIPVRPDYKMDRCFVIDDEGTLIADIRELTVRIRMVCDMYVAPWSTDLKEGWPGDAGASSDMIDEFIGWSMAKWFQDTCAPPWLKTHALCPTWWPQACYHGRRQTVGGYVDGNLAPRSGDLAGGSDVAIKVGVIEKGTSLYRCSRTS</sequence>
<accession>R7QGT0</accession>
<organism evidence="2 3">
    <name type="scientific">Chondrus crispus</name>
    <name type="common">Carrageen Irish moss</name>
    <name type="synonym">Polymorpha crispa</name>
    <dbReference type="NCBI Taxonomy" id="2769"/>
    <lineage>
        <taxon>Eukaryota</taxon>
        <taxon>Rhodophyta</taxon>
        <taxon>Florideophyceae</taxon>
        <taxon>Rhodymeniophycidae</taxon>
        <taxon>Gigartinales</taxon>
        <taxon>Gigartinaceae</taxon>
        <taxon>Chondrus</taxon>
    </lineage>
</organism>
<evidence type="ECO:0000313" key="3">
    <source>
        <dbReference type="Proteomes" id="UP000012073"/>
    </source>
</evidence>
<reference evidence="3" key="1">
    <citation type="journal article" date="2013" name="Proc. Natl. Acad. Sci. U.S.A.">
        <title>Genome structure and metabolic features in the red seaweed Chondrus crispus shed light on evolution of the Archaeplastida.</title>
        <authorList>
            <person name="Collen J."/>
            <person name="Porcel B."/>
            <person name="Carre W."/>
            <person name="Ball S.G."/>
            <person name="Chaparro C."/>
            <person name="Tonon T."/>
            <person name="Barbeyron T."/>
            <person name="Michel G."/>
            <person name="Noel B."/>
            <person name="Valentin K."/>
            <person name="Elias M."/>
            <person name="Artiguenave F."/>
            <person name="Arun A."/>
            <person name="Aury J.M."/>
            <person name="Barbosa-Neto J.F."/>
            <person name="Bothwell J.H."/>
            <person name="Bouget F.Y."/>
            <person name="Brillet L."/>
            <person name="Cabello-Hurtado F."/>
            <person name="Capella-Gutierrez S."/>
            <person name="Charrier B."/>
            <person name="Cladiere L."/>
            <person name="Cock J.M."/>
            <person name="Coelho S.M."/>
            <person name="Colleoni C."/>
            <person name="Czjzek M."/>
            <person name="Da Silva C."/>
            <person name="Delage L."/>
            <person name="Denoeud F."/>
            <person name="Deschamps P."/>
            <person name="Dittami S.M."/>
            <person name="Gabaldon T."/>
            <person name="Gachon C.M."/>
            <person name="Groisillier A."/>
            <person name="Herve C."/>
            <person name="Jabbari K."/>
            <person name="Katinka M."/>
            <person name="Kloareg B."/>
            <person name="Kowalczyk N."/>
            <person name="Labadie K."/>
            <person name="Leblanc C."/>
            <person name="Lopez P.J."/>
            <person name="McLachlan D.H."/>
            <person name="Meslet-Cladiere L."/>
            <person name="Moustafa A."/>
            <person name="Nehr Z."/>
            <person name="Nyvall Collen P."/>
            <person name="Panaud O."/>
            <person name="Partensky F."/>
            <person name="Poulain J."/>
            <person name="Rensing S.A."/>
            <person name="Rousvoal S."/>
            <person name="Samson G."/>
            <person name="Symeonidi A."/>
            <person name="Weissenbach J."/>
            <person name="Zambounis A."/>
            <person name="Wincker P."/>
            <person name="Boyen C."/>
        </authorList>
    </citation>
    <scope>NUCLEOTIDE SEQUENCE [LARGE SCALE GENOMIC DNA]</scope>
    <source>
        <strain evidence="3">cv. Stackhouse</strain>
    </source>
</reference>
<keyword evidence="3" id="KW-1185">Reference proteome</keyword>
<dbReference type="EMBL" id="HG001808">
    <property type="protein sequence ID" value="CDF36953.1"/>
    <property type="molecule type" value="Genomic_DNA"/>
</dbReference>
<evidence type="ECO:0000313" key="2">
    <source>
        <dbReference type="EMBL" id="CDF36953.1"/>
    </source>
</evidence>
<dbReference type="KEGG" id="ccp:CHC_T00004946001"/>
<dbReference type="Proteomes" id="UP000012073">
    <property type="component" value="Unassembled WGS sequence"/>
</dbReference>
<evidence type="ECO:0000256" key="1">
    <source>
        <dbReference type="SAM" id="MobiDB-lite"/>
    </source>
</evidence>
<dbReference type="Gramene" id="CDF36953">
    <property type="protein sequence ID" value="CDF36953"/>
    <property type="gene ID" value="CHC_T00004946001"/>
</dbReference>
<dbReference type="AlphaFoldDB" id="R7QGT0"/>
<name>R7QGT0_CHOCR</name>
<feature type="region of interest" description="Disordered" evidence="1">
    <location>
        <begin position="54"/>
        <end position="96"/>
    </location>
</feature>
<dbReference type="RefSeq" id="XP_005716772.1">
    <property type="nucleotide sequence ID" value="XM_005716715.1"/>
</dbReference>
<dbReference type="GeneID" id="17324486"/>
<protein>
    <submittedName>
        <fullName evidence="2">Uncharacterized protein</fullName>
    </submittedName>
</protein>